<protein>
    <recommendedName>
        <fullName evidence="3">Peptidase C39-like domain-containing protein</fullName>
    </recommendedName>
</protein>
<comment type="caution">
    <text evidence="1">The sequence shown here is derived from an EMBL/GenBank/DDBJ whole genome shotgun (WGS) entry which is preliminary data.</text>
</comment>
<reference evidence="1" key="1">
    <citation type="submission" date="2023-06" db="EMBL/GenBank/DDBJ databases">
        <title>Phylogenetic Diversity of Rhizobium strains.</title>
        <authorList>
            <person name="Moura F.T."/>
            <person name="Helene L.C.F."/>
            <person name="Hungria M."/>
        </authorList>
    </citation>
    <scope>NUCLEOTIDE SEQUENCE</scope>
    <source>
        <strain evidence="1">CCGE524</strain>
    </source>
</reference>
<gene>
    <name evidence="1" type="ORF">PY650_18710</name>
</gene>
<evidence type="ECO:0008006" key="3">
    <source>
        <dbReference type="Google" id="ProtNLM"/>
    </source>
</evidence>
<sequence length="97" mass="10675">MLTQSEFFIASVHHSIRWPETEPPARGGHLVLVTALNSGVIRFHNPSGHEAATRENVELPLETFDRFFAGRGIAIDADDRKVNGDPAVDRSHASACR</sequence>
<evidence type="ECO:0000313" key="2">
    <source>
        <dbReference type="Proteomes" id="UP001172630"/>
    </source>
</evidence>
<keyword evidence="2" id="KW-1185">Reference proteome</keyword>
<organism evidence="1 2">
    <name type="scientific">Rhizobium calliandrae</name>
    <dbReference type="NCBI Taxonomy" id="1312182"/>
    <lineage>
        <taxon>Bacteria</taxon>
        <taxon>Pseudomonadati</taxon>
        <taxon>Pseudomonadota</taxon>
        <taxon>Alphaproteobacteria</taxon>
        <taxon>Hyphomicrobiales</taxon>
        <taxon>Rhizobiaceae</taxon>
        <taxon>Rhizobium/Agrobacterium group</taxon>
        <taxon>Rhizobium</taxon>
    </lineage>
</organism>
<accession>A0ABT7KGB0</accession>
<dbReference type="Proteomes" id="UP001172630">
    <property type="component" value="Unassembled WGS sequence"/>
</dbReference>
<dbReference type="EMBL" id="JARFYN010000024">
    <property type="protein sequence ID" value="MDL2407655.1"/>
    <property type="molecule type" value="Genomic_DNA"/>
</dbReference>
<evidence type="ECO:0000313" key="1">
    <source>
        <dbReference type="EMBL" id="MDL2407655.1"/>
    </source>
</evidence>
<name>A0ABT7KGB0_9HYPH</name>
<proteinExistence type="predicted"/>